<evidence type="ECO:0000256" key="9">
    <source>
        <dbReference type="SAM" id="SignalP"/>
    </source>
</evidence>
<sequence>MLTTFCWCWLMGSGSRSSAASARGGRSSARGDADEQRRTGSLLDSKLTSGATDRNGDGRREDMIRAFENNLLNMFGLKERPRPSDNARVPQYMIDIYENHISSIDEEPINMHFNVKDVATSTANTVRSFHHDEVSNTEIEPHRHHLVFNITTIPDEEVLTAAELRLFRQETDLQSPEGVHTLHKRDLRTDSSRSDDEQRH</sequence>
<evidence type="ECO:0000256" key="8">
    <source>
        <dbReference type="SAM" id="MobiDB-lite"/>
    </source>
</evidence>
<evidence type="ECO:0000313" key="11">
    <source>
        <dbReference type="EMBL" id="AFP99099.1"/>
    </source>
</evidence>
<organism evidence="11">
    <name type="scientific">Ophiomastix wendtii</name>
    <dbReference type="NCBI Taxonomy" id="7623"/>
    <lineage>
        <taxon>Eukaryota</taxon>
        <taxon>Metazoa</taxon>
        <taxon>Echinodermata</taxon>
        <taxon>Eleutherozoa</taxon>
        <taxon>Asterozoa</taxon>
        <taxon>Ophiuroidea</taxon>
        <taxon>Myophiuroidea</taxon>
        <taxon>Metophiurida</taxon>
        <taxon>Ophintegrida</taxon>
        <taxon>Amphilepidida</taxon>
        <taxon>Ophiurina</taxon>
        <taxon>Gnathophiurina</taxon>
        <taxon>Ophiactoidea</taxon>
        <taxon>Ophiocomidae</taxon>
        <taxon>Ophiomastix</taxon>
    </lineage>
</organism>
<evidence type="ECO:0000259" key="10">
    <source>
        <dbReference type="Pfam" id="PF00688"/>
    </source>
</evidence>
<dbReference type="Gene3D" id="2.60.120.970">
    <property type="match status" value="1"/>
</dbReference>
<dbReference type="GO" id="GO:0008083">
    <property type="term" value="F:growth factor activity"/>
    <property type="evidence" value="ECO:0007669"/>
    <property type="project" value="UniProtKB-KW"/>
</dbReference>
<comment type="subcellular location">
    <subcellularLocation>
        <location evidence="1">Secreted</location>
    </subcellularLocation>
</comment>
<feature type="non-terminal residue" evidence="11">
    <location>
        <position position="1"/>
    </location>
</feature>
<evidence type="ECO:0000256" key="4">
    <source>
        <dbReference type="ARBA" id="ARBA00022729"/>
    </source>
</evidence>
<feature type="domain" description="TGF-beta propeptide" evidence="10">
    <location>
        <begin position="60"/>
        <end position="172"/>
    </location>
</feature>
<dbReference type="GO" id="GO:0005615">
    <property type="term" value="C:extracellular space"/>
    <property type="evidence" value="ECO:0007669"/>
    <property type="project" value="TreeGrafter"/>
</dbReference>
<feature type="non-terminal residue" evidence="11">
    <location>
        <position position="200"/>
    </location>
</feature>
<evidence type="ECO:0000256" key="5">
    <source>
        <dbReference type="ARBA" id="ARBA00023030"/>
    </source>
</evidence>
<protein>
    <submittedName>
        <fullName evidence="11">BMP2/4</fullName>
    </submittedName>
</protein>
<keyword evidence="7" id="KW-0325">Glycoprotein</keyword>
<evidence type="ECO:0000256" key="3">
    <source>
        <dbReference type="ARBA" id="ARBA00022525"/>
    </source>
</evidence>
<proteinExistence type="evidence at transcript level"/>
<keyword evidence="6" id="KW-1015">Disulfide bond</keyword>
<evidence type="ECO:0000256" key="7">
    <source>
        <dbReference type="ARBA" id="ARBA00023180"/>
    </source>
</evidence>
<dbReference type="AlphaFoldDB" id="J7HEL8"/>
<dbReference type="PANTHER" id="PTHR11848:SF263">
    <property type="entry name" value="PROTEIN DECAPENTAPLEGIC"/>
    <property type="match status" value="1"/>
</dbReference>
<feature type="compositionally biased region" description="Basic and acidic residues" evidence="8">
    <location>
        <begin position="187"/>
        <end position="200"/>
    </location>
</feature>
<dbReference type="PANTHER" id="PTHR11848">
    <property type="entry name" value="TGF-BETA FAMILY"/>
    <property type="match status" value="1"/>
</dbReference>
<evidence type="ECO:0000256" key="1">
    <source>
        <dbReference type="ARBA" id="ARBA00004613"/>
    </source>
</evidence>
<feature type="compositionally biased region" description="Basic and acidic residues" evidence="8">
    <location>
        <begin position="29"/>
        <end position="38"/>
    </location>
</feature>
<dbReference type="InterPro" id="IPR001111">
    <property type="entry name" value="TGF-b_propeptide"/>
</dbReference>
<evidence type="ECO:0000256" key="6">
    <source>
        <dbReference type="ARBA" id="ARBA00023157"/>
    </source>
</evidence>
<dbReference type="InterPro" id="IPR015615">
    <property type="entry name" value="TGF-beta-rel"/>
</dbReference>
<feature type="region of interest" description="Disordered" evidence="8">
    <location>
        <begin position="15"/>
        <end position="60"/>
    </location>
</feature>
<dbReference type="EMBL" id="JX160102">
    <property type="protein sequence ID" value="AFP99099.1"/>
    <property type="molecule type" value="mRNA"/>
</dbReference>
<evidence type="ECO:0000256" key="2">
    <source>
        <dbReference type="ARBA" id="ARBA00006656"/>
    </source>
</evidence>
<feature type="chain" id="PRO_5003792638" evidence="9">
    <location>
        <begin position="20"/>
        <end position="200"/>
    </location>
</feature>
<dbReference type="Pfam" id="PF00688">
    <property type="entry name" value="TGFb_propeptide"/>
    <property type="match status" value="1"/>
</dbReference>
<comment type="similarity">
    <text evidence="2">Belongs to the TGF-beta family.</text>
</comment>
<feature type="signal peptide" evidence="9">
    <location>
        <begin position="1"/>
        <end position="19"/>
    </location>
</feature>
<keyword evidence="3" id="KW-0964">Secreted</keyword>
<name>J7HEL8_9ECHI</name>
<feature type="compositionally biased region" description="Low complexity" evidence="8">
    <location>
        <begin position="15"/>
        <end position="28"/>
    </location>
</feature>
<dbReference type="GO" id="GO:0005125">
    <property type="term" value="F:cytokine activity"/>
    <property type="evidence" value="ECO:0007669"/>
    <property type="project" value="TreeGrafter"/>
</dbReference>
<keyword evidence="4 9" id="KW-0732">Signal</keyword>
<keyword evidence="5" id="KW-0339">Growth factor</keyword>
<feature type="region of interest" description="Disordered" evidence="8">
    <location>
        <begin position="175"/>
        <end position="200"/>
    </location>
</feature>
<accession>J7HEL8</accession>
<reference evidence="11" key="1">
    <citation type="submission" date="2012-06" db="EMBL/GenBank/DDBJ databases">
        <title>Sequencing and analysis of the gastrula transcriptome of the brittle star Ophiocoma wendtii.</title>
        <authorList>
            <person name="Livingston B.T."/>
        </authorList>
    </citation>
    <scope>NUCLEOTIDE SEQUENCE</scope>
</reference>